<dbReference type="EMBL" id="DTGZ01000172">
    <property type="protein sequence ID" value="HGV98438.1"/>
    <property type="molecule type" value="Genomic_DNA"/>
</dbReference>
<feature type="domain" description="Fibronectin type-III" evidence="1">
    <location>
        <begin position="25"/>
        <end position="135"/>
    </location>
</feature>
<reference evidence="2" key="1">
    <citation type="journal article" date="2020" name="mSystems">
        <title>Genome- and Community-Level Interaction Insights into Carbon Utilization and Element Cycling Functions of Hydrothermarchaeota in Hydrothermal Sediment.</title>
        <authorList>
            <person name="Zhou Z."/>
            <person name="Liu Y."/>
            <person name="Xu W."/>
            <person name="Pan J."/>
            <person name="Luo Z.H."/>
            <person name="Li M."/>
        </authorList>
    </citation>
    <scope>NUCLEOTIDE SEQUENCE [LARGE SCALE GENOMIC DNA]</scope>
    <source>
        <strain evidence="2">SpSt-774</strain>
    </source>
</reference>
<dbReference type="Gene3D" id="2.60.40.10">
    <property type="entry name" value="Immunoglobulins"/>
    <property type="match status" value="1"/>
</dbReference>
<proteinExistence type="predicted"/>
<dbReference type="SUPFAM" id="SSF49265">
    <property type="entry name" value="Fibronectin type III"/>
    <property type="match status" value="1"/>
</dbReference>
<organism evidence="2">
    <name type="scientific">candidate division WOR-3 bacterium</name>
    <dbReference type="NCBI Taxonomy" id="2052148"/>
    <lineage>
        <taxon>Bacteria</taxon>
        <taxon>Bacteria division WOR-3</taxon>
    </lineage>
</organism>
<accession>A0A7C4XLY4</accession>
<gene>
    <name evidence="2" type="ORF">ENV60_09125</name>
</gene>
<evidence type="ECO:0000259" key="1">
    <source>
        <dbReference type="PROSITE" id="PS50853"/>
    </source>
</evidence>
<name>A0A7C4XLY4_UNCW3</name>
<dbReference type="AlphaFoldDB" id="A0A7C4XLY4"/>
<dbReference type="InterPro" id="IPR013783">
    <property type="entry name" value="Ig-like_fold"/>
</dbReference>
<dbReference type="PROSITE" id="PS50853">
    <property type="entry name" value="FN3"/>
    <property type="match status" value="1"/>
</dbReference>
<evidence type="ECO:0000313" key="2">
    <source>
        <dbReference type="EMBL" id="HGV98438.1"/>
    </source>
</evidence>
<comment type="caution">
    <text evidence="2">The sequence shown here is derived from an EMBL/GenBank/DDBJ whole genome shotgun (WGS) entry which is preliminary data.</text>
</comment>
<dbReference type="PROSITE" id="PS51257">
    <property type="entry name" value="PROKAR_LIPOPROTEIN"/>
    <property type="match status" value="1"/>
</dbReference>
<sequence length="282" mass="31041">MKRLMLGLIALGAIIIVGCGGEAERLAAPRITRVIMDHEAVEITWSPDSTVRNHGDFQGYYVFIATDSTDLLVDAETADDSLSPVNTTVLTDTTYTITGLADSLIYYIQVRTVNKDDKVGEYNANVPYVKASPRPEFTATVNFEIGQGPDQNCAIRFSDATLMADSAMANGGADMWVDHFGTAPDDTVAFDSPDHHQEYGTNARNTNFVNIGQYNLDEIYQVPTEPTQNYVGVAEGDLVIAKTQDGNYVKIHVDTIDKTNKTVTITYAYQDNPNFPYFAPKR</sequence>
<dbReference type="InterPro" id="IPR003961">
    <property type="entry name" value="FN3_dom"/>
</dbReference>
<dbReference type="InterPro" id="IPR036116">
    <property type="entry name" value="FN3_sf"/>
</dbReference>
<protein>
    <recommendedName>
        <fullName evidence="1">Fibronectin type-III domain-containing protein</fullName>
    </recommendedName>
</protein>
<dbReference type="Pfam" id="PF00041">
    <property type="entry name" value="fn3"/>
    <property type="match status" value="1"/>
</dbReference>